<gene>
    <name evidence="3" type="ORF">EVJ58_g9181</name>
</gene>
<evidence type="ECO:0000256" key="1">
    <source>
        <dbReference type="ARBA" id="ARBA00009740"/>
    </source>
</evidence>
<evidence type="ECO:0000313" key="3">
    <source>
        <dbReference type="EMBL" id="TFY53900.1"/>
    </source>
</evidence>
<comment type="caution">
    <text evidence="3">The sequence shown here is derived from an EMBL/GenBank/DDBJ whole genome shotgun (WGS) entry which is preliminary data.</text>
</comment>
<protein>
    <recommendedName>
        <fullName evidence="5">DUF1264-domain-containing protein</fullName>
    </recommendedName>
</protein>
<dbReference type="PANTHER" id="PTHR31360">
    <property type="match status" value="1"/>
</dbReference>
<accession>A0A4Y9XUR8</accession>
<feature type="compositionally biased region" description="Basic and acidic residues" evidence="2">
    <location>
        <begin position="151"/>
        <end position="170"/>
    </location>
</feature>
<dbReference type="InterPro" id="IPR010686">
    <property type="entry name" value="OBAP-like"/>
</dbReference>
<evidence type="ECO:0000313" key="4">
    <source>
        <dbReference type="Proteomes" id="UP000298390"/>
    </source>
</evidence>
<proteinExistence type="inferred from homology"/>
<sequence>MDTDTKHSLYHSAPYSAAGTAMMTFKPINAIHQHLCAFHVYSHDRTRHLEAHHYCTHLSPDFHQCIIYDSDSPSAKLIGIEYIVSETLFDGLPAAEKPLWHSHKYEVESGLLQMHARAPLNGAVTDLAEQPAILEIQRTSWSRTPPTARARPPEMVKARDERSGMDTARKRELRKGYLPPYEKREEADAWEETKKGIVFEAKEVDYKPYPGEQK</sequence>
<reference evidence="3 4" key="1">
    <citation type="submission" date="2019-01" db="EMBL/GenBank/DDBJ databases">
        <title>Genome sequencing of the rare red list fungi Fomitopsis rosea.</title>
        <authorList>
            <person name="Buettner E."/>
            <person name="Kellner H."/>
        </authorList>
    </citation>
    <scope>NUCLEOTIDE SEQUENCE [LARGE SCALE GENOMIC DNA]</scope>
    <source>
        <strain evidence="3 4">DSM 105464</strain>
    </source>
</reference>
<dbReference type="PANTHER" id="PTHR31360:SF0">
    <property type="entry name" value="OIL BODY-ASSOCIATED PROTEIN 1B"/>
    <property type="match status" value="1"/>
</dbReference>
<evidence type="ECO:0000256" key="2">
    <source>
        <dbReference type="SAM" id="MobiDB-lite"/>
    </source>
</evidence>
<organism evidence="3 4">
    <name type="scientific">Rhodofomes roseus</name>
    <dbReference type="NCBI Taxonomy" id="34475"/>
    <lineage>
        <taxon>Eukaryota</taxon>
        <taxon>Fungi</taxon>
        <taxon>Dikarya</taxon>
        <taxon>Basidiomycota</taxon>
        <taxon>Agaricomycotina</taxon>
        <taxon>Agaricomycetes</taxon>
        <taxon>Polyporales</taxon>
        <taxon>Rhodofomes</taxon>
    </lineage>
</organism>
<dbReference type="AlphaFoldDB" id="A0A4Y9XUR8"/>
<feature type="region of interest" description="Disordered" evidence="2">
    <location>
        <begin position="143"/>
        <end position="177"/>
    </location>
</feature>
<name>A0A4Y9XUR8_9APHY</name>
<dbReference type="Pfam" id="PF06884">
    <property type="entry name" value="DUF1264"/>
    <property type="match status" value="1"/>
</dbReference>
<comment type="similarity">
    <text evidence="1">Belongs to the OBAP family.</text>
</comment>
<dbReference type="Proteomes" id="UP000298390">
    <property type="component" value="Unassembled WGS sequence"/>
</dbReference>
<dbReference type="STRING" id="34475.A0A4Y9XUR8"/>
<evidence type="ECO:0008006" key="5">
    <source>
        <dbReference type="Google" id="ProtNLM"/>
    </source>
</evidence>
<dbReference type="EMBL" id="SEKV01000762">
    <property type="protein sequence ID" value="TFY53900.1"/>
    <property type="molecule type" value="Genomic_DNA"/>
</dbReference>